<proteinExistence type="predicted"/>
<sequence>MATVVNYCDILLEATNPRLLPVSLPPNVTVPADSVTGLGDLATQDTVDVSDFAKTIEPVGLAQTLPSPTGYTGPKVVFQISDGKLYRYNGTAWTAVVNTGDLVGTITSTQIGTGAVTTPALAANSVTAAAVAANAIVAGSIAANAVTFGTVAAGAISASQVVAGSLTADRLDTRNLTVKDASGNIILGAGTKLTTANMSGLGSLATQSSVTTSQVTGLGALATLSAVNLATQVTGQLANSSVSGLGALALLNTVNLNTQVSGALNGQTQVTNLGTLAYASSLAANQIGAGTLAAGVIYSGAINANQVNAGTLNGVTMNVGTGHSSSGYALEINSAGVIQVDNMLVGIANFSNQYYTSNTPVVTTSYGDLTALTATARQSSYNCHAIRGQNIAVTASGLVGTASGYAFYAESGTHGPFTGSHDALYPNGVEMTTGDIVIDVECRGRGGLSNTIFEVATSSKPTQKGAIGVIASVGGALSRAQPAALIDHTEEDGTNVMSAEYEAIKDSYSVLTMNALGEGQLNVCGEGGDIEAGDLIVTSSTPGKGMRQSDDVVRGYTVARAREAISFASAAEVGQVACVYLCG</sequence>
<protein>
    <submittedName>
        <fullName evidence="1">Uncharacterized protein</fullName>
    </submittedName>
</protein>
<organism evidence="1 2">
    <name type="scientific">Paraburkholderia unamae</name>
    <dbReference type="NCBI Taxonomy" id="219649"/>
    <lineage>
        <taxon>Bacteria</taxon>
        <taxon>Pseudomonadati</taxon>
        <taxon>Pseudomonadota</taxon>
        <taxon>Betaproteobacteria</taxon>
        <taxon>Burkholderiales</taxon>
        <taxon>Burkholderiaceae</taxon>
        <taxon>Paraburkholderia</taxon>
    </lineage>
</organism>
<dbReference type="EMBL" id="QEOB01000002">
    <property type="protein sequence ID" value="PVX86484.1"/>
    <property type="molecule type" value="Genomic_DNA"/>
</dbReference>
<evidence type="ECO:0000313" key="2">
    <source>
        <dbReference type="Proteomes" id="UP000245712"/>
    </source>
</evidence>
<gene>
    <name evidence="1" type="ORF">C7402_102320</name>
</gene>
<keyword evidence="2" id="KW-1185">Reference proteome</keyword>
<dbReference type="Proteomes" id="UP000245712">
    <property type="component" value="Unassembled WGS sequence"/>
</dbReference>
<reference evidence="1 2" key="1">
    <citation type="submission" date="2018-05" db="EMBL/GenBank/DDBJ databases">
        <title>Genomic Encyclopedia of Type Strains, Phase IV (KMG-V): Genome sequencing to study the core and pangenomes of soil and plant-associated prokaryotes.</title>
        <authorList>
            <person name="Whitman W."/>
        </authorList>
    </citation>
    <scope>NUCLEOTIDE SEQUENCE [LARGE SCALE GENOMIC DNA]</scope>
    <source>
        <strain evidence="1 2">SCZa-39</strain>
    </source>
</reference>
<evidence type="ECO:0000313" key="1">
    <source>
        <dbReference type="EMBL" id="PVX86484.1"/>
    </source>
</evidence>
<comment type="caution">
    <text evidence="1">The sequence shown here is derived from an EMBL/GenBank/DDBJ whole genome shotgun (WGS) entry which is preliminary data.</text>
</comment>
<accession>A0ABX5KTN3</accession>
<dbReference type="RefSeq" id="WP_208948890.1">
    <property type="nucleotide sequence ID" value="NZ_QEOB01000002.1"/>
</dbReference>
<name>A0ABX5KTN3_9BURK</name>